<feature type="transmembrane region" description="Helical" evidence="1">
    <location>
        <begin position="73"/>
        <end position="92"/>
    </location>
</feature>
<name>A0AB94ISC2_9BACI</name>
<dbReference type="RefSeq" id="WP_024027178.1">
    <property type="nucleotide sequence ID" value="NZ_ALAN01000033.1"/>
</dbReference>
<keyword evidence="1" id="KW-0812">Transmembrane</keyword>
<evidence type="ECO:0000313" key="2">
    <source>
        <dbReference type="EMBL" id="ETI69989.1"/>
    </source>
</evidence>
<evidence type="ECO:0000256" key="1">
    <source>
        <dbReference type="SAM" id="Phobius"/>
    </source>
</evidence>
<dbReference type="Proteomes" id="UP000018877">
    <property type="component" value="Unassembled WGS sequence"/>
</dbReference>
<dbReference type="Pfam" id="PF20128">
    <property type="entry name" value="DUF6518"/>
    <property type="match status" value="1"/>
</dbReference>
<keyword evidence="1" id="KW-0472">Membrane</keyword>
<dbReference type="AlphaFoldDB" id="A0AB94ISC2"/>
<protein>
    <submittedName>
        <fullName evidence="2">Uncharacterized protein</fullName>
    </submittedName>
</protein>
<reference evidence="2 3" key="1">
    <citation type="journal article" date="2014" name="Environ. Microbiol.">
        <title>The nitrate-ammonifying and nosZ-carrying bacterium Bacillus vireti is a potent source and sink for nitric and nitrous oxide under high nitrate conditions.</title>
        <authorList>
            <person name="Mania D."/>
            <person name="Heylen K."/>
            <person name="van Spanning R.J."/>
            <person name="Frostegard A."/>
        </authorList>
    </citation>
    <scope>NUCLEOTIDE SEQUENCE [LARGE SCALE GENOMIC DNA]</scope>
    <source>
        <strain evidence="2 3">LMG 21834</strain>
    </source>
</reference>
<feature type="transmembrane region" description="Helical" evidence="1">
    <location>
        <begin position="48"/>
        <end position="66"/>
    </location>
</feature>
<keyword evidence="3" id="KW-1185">Reference proteome</keyword>
<sequence length="203" mass="23097">MKEKLVYIRAKSDKVPPLQQRLLRVLFVFLLGALLGFLAKFSDGSVKGLIGTYLSFWIVITTIIAFRSRSPKAAALHTFIFLMAMLLVYYFYSMVLFGFFSMDYFITWGGIALLSPIGGYAVWYAKGNGWIAALCAALPISLLLVEGYSFFYSFGIPKGFDIISAVLLFFLLPANHFQRLRMLPIVTMLFFLIERLEVLYYLP</sequence>
<feature type="transmembrane region" description="Helical" evidence="1">
    <location>
        <begin position="156"/>
        <end position="175"/>
    </location>
</feature>
<feature type="transmembrane region" description="Helical" evidence="1">
    <location>
        <begin position="21"/>
        <end position="42"/>
    </location>
</feature>
<comment type="caution">
    <text evidence="2">The sequence shown here is derived from an EMBL/GenBank/DDBJ whole genome shotgun (WGS) entry which is preliminary data.</text>
</comment>
<feature type="transmembrane region" description="Helical" evidence="1">
    <location>
        <begin position="130"/>
        <end position="150"/>
    </location>
</feature>
<accession>A0AB94ISC2</accession>
<keyword evidence="1" id="KW-1133">Transmembrane helix</keyword>
<dbReference type="InterPro" id="IPR045393">
    <property type="entry name" value="DUF6518"/>
</dbReference>
<evidence type="ECO:0000313" key="3">
    <source>
        <dbReference type="Proteomes" id="UP000018877"/>
    </source>
</evidence>
<gene>
    <name evidence="2" type="ORF">BAVI_04809</name>
</gene>
<proteinExistence type="predicted"/>
<dbReference type="EMBL" id="ALAN01000033">
    <property type="protein sequence ID" value="ETI69989.1"/>
    <property type="molecule type" value="Genomic_DNA"/>
</dbReference>
<feature type="transmembrane region" description="Helical" evidence="1">
    <location>
        <begin position="104"/>
        <end position="123"/>
    </location>
</feature>
<organism evidence="2 3">
    <name type="scientific">Neobacillus vireti LMG 21834</name>
    <dbReference type="NCBI Taxonomy" id="1131730"/>
    <lineage>
        <taxon>Bacteria</taxon>
        <taxon>Bacillati</taxon>
        <taxon>Bacillota</taxon>
        <taxon>Bacilli</taxon>
        <taxon>Bacillales</taxon>
        <taxon>Bacillaceae</taxon>
        <taxon>Neobacillus</taxon>
    </lineage>
</organism>